<reference evidence="10 11" key="1">
    <citation type="submission" date="2013-08" db="EMBL/GenBank/DDBJ databases">
        <authorList>
            <person name="Huang J."/>
            <person name="Wang G."/>
        </authorList>
    </citation>
    <scope>NUCLEOTIDE SEQUENCE [LARGE SCALE GENOMIC DNA]</scope>
    <source>
        <strain evidence="10 11">JSM 076056</strain>
    </source>
</reference>
<comment type="similarity">
    <text evidence="7">Belongs to the IspG family.</text>
</comment>
<dbReference type="InterPro" id="IPR058579">
    <property type="entry name" value="IspG_C"/>
</dbReference>
<sequence length="369" mass="39768">MAVIHRKDTRPVKVGNLTIGGSDQVVVQSMTTTKTHDVEATVAEIHRLEEAGCQVVRVACPDERAANAIADIKKQINIPLVVDIHFDYKLALKAIEGGADKIRINPGNIGRRHKVEAVVNAAKEKGIPIRIGVNAGSLERRILEKYGYPTAEGMVESALHHIQILEELDFHDIIVSLKASDVSLAVEAYEKAAEVIPYPLHLGITEAGTQFAGTVKSAAGLGAILSKGIGSTLRVSLSTDPVEEVKVGREMLKTFGLASDAATLISCPTCGRIEIDLFSIANEVEEYIQNIRAPIKVAVLGCAVNGPGEAREADIGIAGARGEGLLFRHGKTVRKVPEETMVEELKKEVDKIAEEYHRQKAEEAEAETV</sequence>
<feature type="binding site" evidence="7">
    <location>
        <position position="270"/>
    </location>
    <ligand>
        <name>[4Fe-4S] cluster</name>
        <dbReference type="ChEBI" id="CHEBI:49883"/>
    </ligand>
</feature>
<dbReference type="GO" id="GO:0141197">
    <property type="term" value="F:4-hydroxy-3-methylbut-2-enyl-diphosphate synthase activity (flavodoxin)"/>
    <property type="evidence" value="ECO:0007669"/>
    <property type="project" value="UniProtKB-EC"/>
</dbReference>
<dbReference type="Pfam" id="PF26540">
    <property type="entry name" value="GcpE_C"/>
    <property type="match status" value="1"/>
</dbReference>
<evidence type="ECO:0000256" key="6">
    <source>
        <dbReference type="ARBA" id="ARBA00023229"/>
    </source>
</evidence>
<comment type="function">
    <text evidence="7">Converts 2C-methyl-D-erythritol 2,4-cyclodiphosphate (ME-2,4cPP) into 1-hydroxy-2-methyl-2-(E)-butenyl 4-diphosphate.</text>
</comment>
<dbReference type="OrthoDB" id="9803214at2"/>
<evidence type="ECO:0000259" key="9">
    <source>
        <dbReference type="Pfam" id="PF26540"/>
    </source>
</evidence>
<dbReference type="Gene3D" id="3.20.20.20">
    <property type="entry name" value="Dihydropteroate synthase-like"/>
    <property type="match status" value="1"/>
</dbReference>
<evidence type="ECO:0000256" key="3">
    <source>
        <dbReference type="ARBA" id="ARBA00023002"/>
    </source>
</evidence>
<dbReference type="FunFam" id="3.30.413.10:FF:000005">
    <property type="entry name" value="4-hydroxy-3-methylbut-2-en-1-yl diphosphate synthase (flavodoxin)"/>
    <property type="match status" value="1"/>
</dbReference>
<accession>A0A0A5G917</accession>
<keyword evidence="5 7" id="KW-0411">Iron-sulfur</keyword>
<dbReference type="NCBIfam" id="NF001540">
    <property type="entry name" value="PRK00366.1"/>
    <property type="match status" value="1"/>
</dbReference>
<dbReference type="PANTHER" id="PTHR30454:SF0">
    <property type="entry name" value="4-HYDROXY-3-METHYLBUT-2-EN-1-YL DIPHOSPHATE SYNTHASE (FERREDOXIN), CHLOROPLASTIC"/>
    <property type="match status" value="1"/>
</dbReference>
<dbReference type="Gene3D" id="3.30.413.10">
    <property type="entry name" value="Sulfite Reductase Hemoprotein, domain 1"/>
    <property type="match status" value="1"/>
</dbReference>
<dbReference type="Proteomes" id="UP000030528">
    <property type="component" value="Unassembled WGS sequence"/>
</dbReference>
<dbReference type="AlphaFoldDB" id="A0A0A5G917"/>
<gene>
    <name evidence="7" type="primary">ispG</name>
    <name evidence="10" type="ORF">N781_13005</name>
</gene>
<dbReference type="UniPathway" id="UPA00056">
    <property type="reaction ID" value="UER00096"/>
</dbReference>
<keyword evidence="3 7" id="KW-0560">Oxidoreductase</keyword>
<protein>
    <recommendedName>
        <fullName evidence="7">4-hydroxy-3-methylbut-2-en-1-yl diphosphate synthase (flavodoxin)</fullName>
        <ecNumber evidence="7">1.17.7.3</ecNumber>
    </recommendedName>
    <alternativeName>
        <fullName evidence="7">1-hydroxy-2-methyl-2-(E)-butenyl 4-diphosphate synthase</fullName>
    </alternativeName>
</protein>
<keyword evidence="11" id="KW-1185">Reference proteome</keyword>
<dbReference type="FunFam" id="3.20.20.20:FF:000001">
    <property type="entry name" value="4-hydroxy-3-methylbut-2-en-1-yl diphosphate synthase (flavodoxin)"/>
    <property type="match status" value="1"/>
</dbReference>
<feature type="binding site" evidence="7">
    <location>
        <position position="309"/>
    </location>
    <ligand>
        <name>[4Fe-4S] cluster</name>
        <dbReference type="ChEBI" id="CHEBI:49883"/>
    </ligand>
</feature>
<dbReference type="RefSeq" id="WP_026801003.1">
    <property type="nucleotide sequence ID" value="NZ_AULI01000012.1"/>
</dbReference>
<dbReference type="InterPro" id="IPR058578">
    <property type="entry name" value="IspG_TIM"/>
</dbReference>
<feature type="binding site" evidence="7">
    <location>
        <position position="267"/>
    </location>
    <ligand>
        <name>[4Fe-4S] cluster</name>
        <dbReference type="ChEBI" id="CHEBI:49883"/>
    </ligand>
</feature>
<evidence type="ECO:0000256" key="5">
    <source>
        <dbReference type="ARBA" id="ARBA00023014"/>
    </source>
</evidence>
<dbReference type="PANTHER" id="PTHR30454">
    <property type="entry name" value="4-HYDROXY-3-METHYLBUT-2-EN-1-YL DIPHOSPHATE SYNTHASE"/>
    <property type="match status" value="1"/>
</dbReference>
<organism evidence="10 11">
    <name type="scientific">Pontibacillus halophilus JSM 076056 = DSM 19796</name>
    <dbReference type="NCBI Taxonomy" id="1385510"/>
    <lineage>
        <taxon>Bacteria</taxon>
        <taxon>Bacillati</taxon>
        <taxon>Bacillota</taxon>
        <taxon>Bacilli</taxon>
        <taxon>Bacillales</taxon>
        <taxon>Bacillaceae</taxon>
        <taxon>Pontibacillus</taxon>
    </lineage>
</organism>
<dbReference type="HAMAP" id="MF_00159">
    <property type="entry name" value="IspG"/>
    <property type="match status" value="1"/>
</dbReference>
<comment type="pathway">
    <text evidence="7">Isoprenoid biosynthesis; isopentenyl diphosphate biosynthesis via DXP pathway; isopentenyl diphosphate from 1-deoxy-D-xylulose 5-phosphate: step 5/6.</text>
</comment>
<comment type="caution">
    <text evidence="10">The sequence shown here is derived from an EMBL/GenBank/DDBJ whole genome shotgun (WGS) entry which is preliminary data.</text>
</comment>
<name>A0A0A5G917_9BACI</name>
<dbReference type="SUPFAM" id="SSF51717">
    <property type="entry name" value="Dihydropteroate synthetase-like"/>
    <property type="match status" value="1"/>
</dbReference>
<dbReference type="PIRSF" id="PIRSF004640">
    <property type="entry name" value="IspG"/>
    <property type="match status" value="1"/>
</dbReference>
<keyword evidence="4 7" id="KW-0408">Iron</keyword>
<dbReference type="GO" id="GO:0051539">
    <property type="term" value="F:4 iron, 4 sulfur cluster binding"/>
    <property type="evidence" value="ECO:0007669"/>
    <property type="project" value="UniProtKB-UniRule"/>
</dbReference>
<dbReference type="EMBL" id="AVPE01000031">
    <property type="protein sequence ID" value="KGX87605.1"/>
    <property type="molecule type" value="Genomic_DNA"/>
</dbReference>
<dbReference type="GO" id="GO:0046429">
    <property type="term" value="F:4-hydroxy-3-methylbut-2-en-1-yl diphosphate synthase activity (ferredoxin)"/>
    <property type="evidence" value="ECO:0007669"/>
    <property type="project" value="UniProtKB-UniRule"/>
</dbReference>
<dbReference type="GO" id="GO:0016114">
    <property type="term" value="P:terpenoid biosynthetic process"/>
    <property type="evidence" value="ECO:0007669"/>
    <property type="project" value="InterPro"/>
</dbReference>
<evidence type="ECO:0000256" key="4">
    <source>
        <dbReference type="ARBA" id="ARBA00023004"/>
    </source>
</evidence>
<evidence type="ECO:0000256" key="1">
    <source>
        <dbReference type="ARBA" id="ARBA00022485"/>
    </source>
</evidence>
<dbReference type="NCBIfam" id="TIGR00612">
    <property type="entry name" value="ispG_gcpE"/>
    <property type="match status" value="1"/>
</dbReference>
<evidence type="ECO:0000256" key="2">
    <source>
        <dbReference type="ARBA" id="ARBA00022723"/>
    </source>
</evidence>
<dbReference type="GO" id="GO:0005506">
    <property type="term" value="F:iron ion binding"/>
    <property type="evidence" value="ECO:0007669"/>
    <property type="project" value="InterPro"/>
</dbReference>
<keyword evidence="1 7" id="KW-0004">4Fe-4S</keyword>
<evidence type="ECO:0000259" key="8">
    <source>
        <dbReference type="Pfam" id="PF04551"/>
    </source>
</evidence>
<dbReference type="InterPro" id="IPR011005">
    <property type="entry name" value="Dihydropteroate_synth-like_sf"/>
</dbReference>
<comment type="cofactor">
    <cofactor evidence="7">
        <name>[4Fe-4S] cluster</name>
        <dbReference type="ChEBI" id="CHEBI:49883"/>
    </cofactor>
    <text evidence="7">Binds 1 [4Fe-4S] cluster.</text>
</comment>
<feature type="domain" description="IspG TIM-barrel" evidence="8">
    <location>
        <begin position="9"/>
        <end position="248"/>
    </location>
</feature>
<dbReference type="InterPro" id="IPR016425">
    <property type="entry name" value="IspG_bac"/>
</dbReference>
<keyword evidence="6 7" id="KW-0414">Isoprene biosynthesis</keyword>
<evidence type="ECO:0000313" key="11">
    <source>
        <dbReference type="Proteomes" id="UP000030528"/>
    </source>
</evidence>
<evidence type="ECO:0000313" key="10">
    <source>
        <dbReference type="EMBL" id="KGX87605.1"/>
    </source>
</evidence>
<keyword evidence="2 7" id="KW-0479">Metal-binding</keyword>
<dbReference type="STRING" id="1385510.GCA_000425205_02691"/>
<comment type="catalytic activity">
    <reaction evidence="7">
        <text>(2E)-4-hydroxy-3-methylbut-2-enyl diphosphate + oxidized [flavodoxin] + H2O + 2 H(+) = 2-C-methyl-D-erythritol 2,4-cyclic diphosphate + reduced [flavodoxin]</text>
        <dbReference type="Rhea" id="RHEA:43604"/>
        <dbReference type="Rhea" id="RHEA-COMP:10622"/>
        <dbReference type="Rhea" id="RHEA-COMP:10623"/>
        <dbReference type="ChEBI" id="CHEBI:15377"/>
        <dbReference type="ChEBI" id="CHEBI:15378"/>
        <dbReference type="ChEBI" id="CHEBI:57618"/>
        <dbReference type="ChEBI" id="CHEBI:58210"/>
        <dbReference type="ChEBI" id="CHEBI:58483"/>
        <dbReference type="ChEBI" id="CHEBI:128753"/>
        <dbReference type="EC" id="1.17.7.3"/>
    </reaction>
</comment>
<feature type="binding site" evidence="7">
    <location>
        <position position="302"/>
    </location>
    <ligand>
        <name>[4Fe-4S] cluster</name>
        <dbReference type="ChEBI" id="CHEBI:49883"/>
    </ligand>
</feature>
<dbReference type="eggNOG" id="COG0821">
    <property type="taxonomic scope" value="Bacteria"/>
</dbReference>
<dbReference type="EC" id="1.17.7.3" evidence="7"/>
<dbReference type="Pfam" id="PF04551">
    <property type="entry name" value="GcpE"/>
    <property type="match status" value="1"/>
</dbReference>
<feature type="domain" description="IspG C-terminal" evidence="9">
    <location>
        <begin position="264"/>
        <end position="351"/>
    </location>
</feature>
<dbReference type="InterPro" id="IPR045854">
    <property type="entry name" value="NO2/SO3_Rdtase_4Fe4S_sf"/>
</dbReference>
<evidence type="ECO:0000256" key="7">
    <source>
        <dbReference type="HAMAP-Rule" id="MF_00159"/>
    </source>
</evidence>
<dbReference type="SUPFAM" id="SSF56014">
    <property type="entry name" value="Nitrite and sulphite reductase 4Fe-4S domain-like"/>
    <property type="match status" value="1"/>
</dbReference>
<dbReference type="GO" id="GO:0019288">
    <property type="term" value="P:isopentenyl diphosphate biosynthetic process, methylerythritol 4-phosphate pathway"/>
    <property type="evidence" value="ECO:0007669"/>
    <property type="project" value="UniProtKB-UniRule"/>
</dbReference>
<dbReference type="InterPro" id="IPR004588">
    <property type="entry name" value="IspG_bac-typ"/>
</dbReference>
<proteinExistence type="inferred from homology"/>